<dbReference type="AlphaFoldDB" id="A0A8J4A3I9"/>
<evidence type="ECO:0008006" key="3">
    <source>
        <dbReference type="Google" id="ProtNLM"/>
    </source>
</evidence>
<comment type="caution">
    <text evidence="1">The sequence shown here is derived from an EMBL/GenBank/DDBJ whole genome shotgun (WGS) entry which is preliminary data.</text>
</comment>
<dbReference type="RefSeq" id="WP_203932534.1">
    <property type="nucleotide sequence ID" value="NZ_BOPH01000104.1"/>
</dbReference>
<protein>
    <recommendedName>
        <fullName evidence="3">Polymerase nucleotidyl transferase domain-containing protein</fullName>
    </recommendedName>
</protein>
<reference evidence="1" key="1">
    <citation type="submission" date="2021-01" db="EMBL/GenBank/DDBJ databases">
        <title>Whole genome shotgun sequence of Virgisporangium ochraceum NBRC 16418.</title>
        <authorList>
            <person name="Komaki H."/>
            <person name="Tamura T."/>
        </authorList>
    </citation>
    <scope>NUCLEOTIDE SEQUENCE</scope>
    <source>
        <strain evidence="1">NBRC 16418</strain>
    </source>
</reference>
<name>A0A8J4A3I9_9ACTN</name>
<evidence type="ECO:0000313" key="2">
    <source>
        <dbReference type="Proteomes" id="UP000635606"/>
    </source>
</evidence>
<accession>A0A8J4A3I9</accession>
<dbReference type="EMBL" id="BOPH01000104">
    <property type="protein sequence ID" value="GIJ72680.1"/>
    <property type="molecule type" value="Genomic_DNA"/>
</dbReference>
<dbReference type="Proteomes" id="UP000635606">
    <property type="component" value="Unassembled WGS sequence"/>
</dbReference>
<gene>
    <name evidence="1" type="ORF">Voc01_075970</name>
</gene>
<dbReference type="CDD" id="cd05403">
    <property type="entry name" value="NT_KNTase_like"/>
    <property type="match status" value="1"/>
</dbReference>
<sequence>MSATPTEAATKRLAIAATVGDELRGGAGVADVWVEGALACGFAHQRSDIDIRLVVADRGRFGRHSRFSRIVDGTRVDVVTYDHADLAAIRSLLGSFDVGLSHLDTFGAVRANIEGLTRYMTAVRIPGPAVAVSSAAERAVYRQWAVAHQAEWIGSLAEDLVGCAEASMLDSAAVVWRQIVVHAALAEIAAAGMPLLGEKWLPILQARLGHRPVSTRFRDIDHGGFATCHLEALFRQLQVVMAEILLSVWPVNATPSPCPARVRGPGWTPHRYSSTWLLRRGDEHVPITGGQMIDWARSLGAGEVSASEGAECG</sequence>
<evidence type="ECO:0000313" key="1">
    <source>
        <dbReference type="EMBL" id="GIJ72680.1"/>
    </source>
</evidence>
<proteinExistence type="predicted"/>
<keyword evidence="2" id="KW-1185">Reference proteome</keyword>
<dbReference type="InterPro" id="IPR043519">
    <property type="entry name" value="NT_sf"/>
</dbReference>
<dbReference type="SUPFAM" id="SSF81301">
    <property type="entry name" value="Nucleotidyltransferase"/>
    <property type="match status" value="1"/>
</dbReference>
<organism evidence="1 2">
    <name type="scientific">Virgisporangium ochraceum</name>
    <dbReference type="NCBI Taxonomy" id="65505"/>
    <lineage>
        <taxon>Bacteria</taxon>
        <taxon>Bacillati</taxon>
        <taxon>Actinomycetota</taxon>
        <taxon>Actinomycetes</taxon>
        <taxon>Micromonosporales</taxon>
        <taxon>Micromonosporaceae</taxon>
        <taxon>Virgisporangium</taxon>
    </lineage>
</organism>